<dbReference type="Proteomes" id="UP000248557">
    <property type="component" value="Unassembled WGS sequence"/>
</dbReference>
<evidence type="ECO:0000259" key="4">
    <source>
        <dbReference type="Pfam" id="PF00535"/>
    </source>
</evidence>
<dbReference type="GO" id="GO:0016757">
    <property type="term" value="F:glycosyltransferase activity"/>
    <property type="evidence" value="ECO:0007669"/>
    <property type="project" value="UniProtKB-KW"/>
</dbReference>
<dbReference type="Gene3D" id="3.90.550.10">
    <property type="entry name" value="Spore Coat Polysaccharide Biosynthesis Protein SpsA, Chain A"/>
    <property type="match status" value="1"/>
</dbReference>
<dbReference type="PANTHER" id="PTHR43179:SF12">
    <property type="entry name" value="GALACTOFURANOSYLTRANSFERASE GLFT2"/>
    <property type="match status" value="1"/>
</dbReference>
<keyword evidence="3 5" id="KW-0808">Transferase</keyword>
<evidence type="ECO:0000313" key="5">
    <source>
        <dbReference type="EMBL" id="RAP03852.1"/>
    </source>
</evidence>
<dbReference type="CDD" id="cd04186">
    <property type="entry name" value="GT_2_like_c"/>
    <property type="match status" value="1"/>
</dbReference>
<organism evidence="5 6">
    <name type="scientific">Methanosphaera stadtmanae</name>
    <dbReference type="NCBI Taxonomy" id="2317"/>
    <lineage>
        <taxon>Archaea</taxon>
        <taxon>Methanobacteriati</taxon>
        <taxon>Methanobacteriota</taxon>
        <taxon>Methanomada group</taxon>
        <taxon>Methanobacteria</taxon>
        <taxon>Methanobacteriales</taxon>
        <taxon>Methanobacteriaceae</taxon>
        <taxon>Methanosphaera</taxon>
    </lineage>
</organism>
<dbReference type="PANTHER" id="PTHR43179">
    <property type="entry name" value="RHAMNOSYLTRANSFERASE WBBL"/>
    <property type="match status" value="1"/>
</dbReference>
<evidence type="ECO:0000256" key="2">
    <source>
        <dbReference type="ARBA" id="ARBA00022676"/>
    </source>
</evidence>
<gene>
    <name evidence="5" type="ORF">CA615_00220</name>
</gene>
<dbReference type="InterPro" id="IPR001173">
    <property type="entry name" value="Glyco_trans_2-like"/>
</dbReference>
<feature type="domain" description="Glycosyltransferase 2-like" evidence="4">
    <location>
        <begin position="7"/>
        <end position="62"/>
    </location>
</feature>
<dbReference type="Pfam" id="PF00535">
    <property type="entry name" value="Glycos_transf_2"/>
    <property type="match status" value="1"/>
</dbReference>
<comment type="caution">
    <text evidence="5">The sequence shown here is derived from an EMBL/GenBank/DDBJ whole genome shotgun (WGS) entry which is preliminary data.</text>
</comment>
<keyword evidence="2" id="KW-0328">Glycosyltransferase</keyword>
<dbReference type="AlphaFoldDB" id="A0A328Q0X2"/>
<accession>A0A328Q0X2</accession>
<evidence type="ECO:0000256" key="1">
    <source>
        <dbReference type="ARBA" id="ARBA00006739"/>
    </source>
</evidence>
<dbReference type="InterPro" id="IPR029044">
    <property type="entry name" value="Nucleotide-diphossugar_trans"/>
</dbReference>
<comment type="similarity">
    <text evidence="1">Belongs to the glycosyltransferase 2 family.</text>
</comment>
<reference evidence="5 6" key="1">
    <citation type="submission" date="2017-05" db="EMBL/GenBank/DDBJ databases">
        <title>Host range expansion of the Methanosphaera genus to humans and monogastric animals involves recent and extensive reduction in genome content.</title>
        <authorList>
            <person name="Hoedt E.C."/>
            <person name="Volmer J.G."/>
            <person name="Parks D.H."/>
            <person name="Rosewarne C.P."/>
            <person name="Denman S.E."/>
            <person name="Mcsweeney C.S."/>
            <person name="O Cuiv P."/>
            <person name="Hugenholtz P."/>
            <person name="Tyson G.W."/>
            <person name="Morrison M."/>
        </authorList>
    </citation>
    <scope>NUCLEOTIDE SEQUENCE [LARGE SCALE GENOMIC DNA]</scope>
    <source>
        <strain evidence="5 6">PA5</strain>
    </source>
</reference>
<protein>
    <submittedName>
        <fullName evidence="5">Glycosyl transferase</fullName>
    </submittedName>
</protein>
<evidence type="ECO:0000256" key="3">
    <source>
        <dbReference type="ARBA" id="ARBA00022679"/>
    </source>
</evidence>
<proteinExistence type="inferred from homology"/>
<dbReference type="SUPFAM" id="SSF53448">
    <property type="entry name" value="Nucleotide-diphospho-sugar transferases"/>
    <property type="match status" value="1"/>
</dbReference>
<sequence>MTKPLVSIILLNWNGYDDTLEALESLYQINYPNYNVIVVDNHSTNESIEKITEYAKGNIRIETEFTKYQNNKPIQLTHIMEDNLNKQVDNTSTIEKKKLLLIENYENYGFARGNNIAIDYTLKHDNPEYVLLLNNDTIVDANFLDNMVDVALNDDKIGIIGPKFYYYDYEGVHDKIWCIGSVVDLDEYPGHHSIMDEENYDISGNVVECDWVSGAGLLIKSSLIPENYLDTSFFFGCEDVDLAVTVKNKGYKVVTVMNSIVWHKVGMSRHKHSTFHTEYNHIKTNLQFIKKHKKHYYLHLPIYGYQIFKLYMKAIVNRFS</sequence>
<dbReference type="EMBL" id="NGJK01000004">
    <property type="protein sequence ID" value="RAP03852.1"/>
    <property type="molecule type" value="Genomic_DNA"/>
</dbReference>
<evidence type="ECO:0000313" key="6">
    <source>
        <dbReference type="Proteomes" id="UP000248557"/>
    </source>
</evidence>
<name>A0A328Q0X2_9EURY</name>